<gene>
    <name evidence="2" type="ORF">ACIBG2_25215</name>
</gene>
<protein>
    <submittedName>
        <fullName evidence="2">Uncharacterized protein</fullName>
    </submittedName>
</protein>
<feature type="chain" id="PRO_5046520498" evidence="1">
    <location>
        <begin position="18"/>
        <end position="386"/>
    </location>
</feature>
<sequence>MRTVSSLVAAVLTVVLAGGVTPAGPAAATTTPALPAAATPALPAAATPALPAAATAALPTAATAALPTAATAALPGGKATYVVSQGHLKAESRQNWVRLGSYRFSPDGTVTSAMYLWWQRNPEARQPTGTTPDAGCSTKAGGSASRARTCRVLTAGGFTGAPDENRTGTYTVSGNVVSIRWKIAQTWTEQWYVRPSSDGKLARLDFKQSTLATHGYGYGSNASFATRRAMSSVKAFPGTLRQDLTSWAGGRIVNSAGQRFGHSAFRTCTTTTWCLTYLQPSAKGACQKSGGCPDYGGGTKANVSSIQYYLTKISSSDRRDTLWHWCTCLAMERKQFCYTGNSHVKPLMQIIDDSGAFRGWVGAEASFSTGARGADMIAVFRISDFR</sequence>
<comment type="caution">
    <text evidence="2">The sequence shown here is derived from an EMBL/GenBank/DDBJ whole genome shotgun (WGS) entry which is preliminary data.</text>
</comment>
<dbReference type="EMBL" id="JBITGY010000006">
    <property type="protein sequence ID" value="MFI6500701.1"/>
    <property type="molecule type" value="Genomic_DNA"/>
</dbReference>
<keyword evidence="1" id="KW-0732">Signal</keyword>
<organism evidence="2 3">
    <name type="scientific">Nonomuraea typhae</name>
    <dbReference type="NCBI Taxonomy" id="2603600"/>
    <lineage>
        <taxon>Bacteria</taxon>
        <taxon>Bacillati</taxon>
        <taxon>Actinomycetota</taxon>
        <taxon>Actinomycetes</taxon>
        <taxon>Streptosporangiales</taxon>
        <taxon>Streptosporangiaceae</taxon>
        <taxon>Nonomuraea</taxon>
    </lineage>
</organism>
<keyword evidence="3" id="KW-1185">Reference proteome</keyword>
<feature type="signal peptide" evidence="1">
    <location>
        <begin position="1"/>
        <end position="17"/>
    </location>
</feature>
<evidence type="ECO:0000313" key="3">
    <source>
        <dbReference type="Proteomes" id="UP001612741"/>
    </source>
</evidence>
<evidence type="ECO:0000256" key="1">
    <source>
        <dbReference type="SAM" id="SignalP"/>
    </source>
</evidence>
<reference evidence="2 3" key="1">
    <citation type="submission" date="2024-10" db="EMBL/GenBank/DDBJ databases">
        <title>The Natural Products Discovery Center: Release of the First 8490 Sequenced Strains for Exploring Actinobacteria Biosynthetic Diversity.</title>
        <authorList>
            <person name="Kalkreuter E."/>
            <person name="Kautsar S.A."/>
            <person name="Yang D."/>
            <person name="Bader C.D."/>
            <person name="Teijaro C.N."/>
            <person name="Fluegel L."/>
            <person name="Davis C.M."/>
            <person name="Simpson J.R."/>
            <person name="Lauterbach L."/>
            <person name="Steele A.D."/>
            <person name="Gui C."/>
            <person name="Meng S."/>
            <person name="Li G."/>
            <person name="Viehrig K."/>
            <person name="Ye F."/>
            <person name="Su P."/>
            <person name="Kiefer A.F."/>
            <person name="Nichols A."/>
            <person name="Cepeda A.J."/>
            <person name="Yan W."/>
            <person name="Fan B."/>
            <person name="Jiang Y."/>
            <person name="Adhikari A."/>
            <person name="Zheng C.-J."/>
            <person name="Schuster L."/>
            <person name="Cowan T.M."/>
            <person name="Smanski M.J."/>
            <person name="Chevrette M.G."/>
            <person name="De Carvalho L.P.S."/>
            <person name="Shen B."/>
        </authorList>
    </citation>
    <scope>NUCLEOTIDE SEQUENCE [LARGE SCALE GENOMIC DNA]</scope>
    <source>
        <strain evidence="2 3">NPDC050545</strain>
    </source>
</reference>
<dbReference type="RefSeq" id="WP_397084761.1">
    <property type="nucleotide sequence ID" value="NZ_JBITGY010000006.1"/>
</dbReference>
<evidence type="ECO:0000313" key="2">
    <source>
        <dbReference type="EMBL" id="MFI6500701.1"/>
    </source>
</evidence>
<dbReference type="Proteomes" id="UP001612741">
    <property type="component" value="Unassembled WGS sequence"/>
</dbReference>
<name>A0ABW7YXP8_9ACTN</name>
<proteinExistence type="predicted"/>
<accession>A0ABW7YXP8</accession>